<evidence type="ECO:0000256" key="2">
    <source>
        <dbReference type="SAM" id="Coils"/>
    </source>
</evidence>
<dbReference type="InterPro" id="IPR031160">
    <property type="entry name" value="F_BAR_dom"/>
</dbReference>
<organism evidence="6">
    <name type="scientific">Salpingoeca rosetta (strain ATCC 50818 / BSB-021)</name>
    <dbReference type="NCBI Taxonomy" id="946362"/>
    <lineage>
        <taxon>Eukaryota</taxon>
        <taxon>Choanoflagellata</taxon>
        <taxon>Craspedida</taxon>
        <taxon>Salpingoecidae</taxon>
        <taxon>Salpingoeca</taxon>
    </lineage>
</organism>
<dbReference type="KEGG" id="sre:PTSG_09946"/>
<dbReference type="OrthoDB" id="10255128at2759"/>
<name>F2UNM1_SALR5</name>
<dbReference type="eggNOG" id="KOG2856">
    <property type="taxonomic scope" value="Eukaryota"/>
</dbReference>
<feature type="region of interest" description="Disordered" evidence="3">
    <location>
        <begin position="509"/>
        <end position="530"/>
    </location>
</feature>
<dbReference type="Gene3D" id="1.20.5.190">
    <property type="match status" value="1"/>
</dbReference>
<dbReference type="EMBL" id="GL832984">
    <property type="protein sequence ID" value="EGD79226.1"/>
    <property type="molecule type" value="Genomic_DNA"/>
</dbReference>
<dbReference type="GeneID" id="16069855"/>
<feature type="region of interest" description="Disordered" evidence="3">
    <location>
        <begin position="545"/>
        <end position="573"/>
    </location>
</feature>
<dbReference type="Gene3D" id="2.30.29.30">
    <property type="entry name" value="Pleckstrin-homology domain (PH domain)/Phosphotyrosine-binding domain (PTB)"/>
    <property type="match status" value="1"/>
</dbReference>
<dbReference type="SMART" id="SM00233">
    <property type="entry name" value="PH"/>
    <property type="match status" value="1"/>
</dbReference>
<dbReference type="InterPro" id="IPR000048">
    <property type="entry name" value="IQ_motif_EF-hand-BS"/>
</dbReference>
<evidence type="ECO:0000313" key="5">
    <source>
        <dbReference type="EMBL" id="EGD79226.1"/>
    </source>
</evidence>
<dbReference type="AlphaFoldDB" id="F2UNM1"/>
<dbReference type="Gene3D" id="1.20.1270.60">
    <property type="entry name" value="Arfaptin homology (AH) domain/BAR domain"/>
    <property type="match status" value="1"/>
</dbReference>
<feature type="compositionally biased region" description="Low complexity" evidence="3">
    <location>
        <begin position="1"/>
        <end position="48"/>
    </location>
</feature>
<dbReference type="PANTHER" id="PTHR23065:SF11">
    <property type="entry name" value="SYNDAPIN, ISOFORM C"/>
    <property type="match status" value="1"/>
</dbReference>
<evidence type="ECO:0000256" key="3">
    <source>
        <dbReference type="SAM" id="MobiDB-lite"/>
    </source>
</evidence>
<keyword evidence="1 2" id="KW-0175">Coiled coil</keyword>
<dbReference type="InterPro" id="IPR027267">
    <property type="entry name" value="AH/BAR_dom_sf"/>
</dbReference>
<dbReference type="GO" id="GO:0007010">
    <property type="term" value="P:cytoskeleton organization"/>
    <property type="evidence" value="ECO:0007669"/>
    <property type="project" value="TreeGrafter"/>
</dbReference>
<feature type="region of interest" description="Disordered" evidence="3">
    <location>
        <begin position="594"/>
        <end position="618"/>
    </location>
</feature>
<feature type="coiled-coil region" evidence="2">
    <location>
        <begin position="235"/>
        <end position="273"/>
    </location>
</feature>
<dbReference type="RefSeq" id="XP_004989311.1">
    <property type="nucleotide sequence ID" value="XM_004989254.1"/>
</dbReference>
<evidence type="ECO:0000259" key="4">
    <source>
        <dbReference type="PROSITE" id="PS51741"/>
    </source>
</evidence>
<dbReference type="GO" id="GO:0005543">
    <property type="term" value="F:phospholipid binding"/>
    <property type="evidence" value="ECO:0007669"/>
    <property type="project" value="TreeGrafter"/>
</dbReference>
<dbReference type="GO" id="GO:0005768">
    <property type="term" value="C:endosome"/>
    <property type="evidence" value="ECO:0007669"/>
    <property type="project" value="TreeGrafter"/>
</dbReference>
<dbReference type="PANTHER" id="PTHR23065">
    <property type="entry name" value="PROLINE-SERINE-THREONINE PHOSPHATASE INTERACTING PROTEIN 1"/>
    <property type="match status" value="1"/>
</dbReference>
<feature type="domain" description="F-BAR" evidence="4">
    <location>
        <begin position="65"/>
        <end position="336"/>
    </location>
</feature>
<dbReference type="PROSITE" id="PS50096">
    <property type="entry name" value="IQ"/>
    <property type="match status" value="1"/>
</dbReference>
<gene>
    <name evidence="5" type="ORF">PTSG_09946</name>
</gene>
<dbReference type="Proteomes" id="UP000007799">
    <property type="component" value="Unassembled WGS sequence"/>
</dbReference>
<evidence type="ECO:0000313" key="6">
    <source>
        <dbReference type="Proteomes" id="UP000007799"/>
    </source>
</evidence>
<dbReference type="SUPFAM" id="SSF50729">
    <property type="entry name" value="PH domain-like"/>
    <property type="match status" value="1"/>
</dbReference>
<dbReference type="GO" id="GO:0030100">
    <property type="term" value="P:regulation of endocytosis"/>
    <property type="evidence" value="ECO:0007669"/>
    <property type="project" value="TreeGrafter"/>
</dbReference>
<accession>F2UNM1</accession>
<dbReference type="GO" id="GO:0097320">
    <property type="term" value="P:plasma membrane tubulation"/>
    <property type="evidence" value="ECO:0007669"/>
    <property type="project" value="TreeGrafter"/>
</dbReference>
<reference evidence="5" key="1">
    <citation type="submission" date="2009-08" db="EMBL/GenBank/DDBJ databases">
        <title>Annotation of Salpingoeca rosetta.</title>
        <authorList>
            <consortium name="The Broad Institute Genome Sequencing Platform"/>
            <person name="Russ C."/>
            <person name="Cuomo C."/>
            <person name="Burger G."/>
            <person name="Gray M.W."/>
            <person name="Holland P.W.H."/>
            <person name="King N."/>
            <person name="Lang F.B.F."/>
            <person name="Roger A.J."/>
            <person name="Ruiz-Trillo I."/>
            <person name="Young S.K."/>
            <person name="Zeng Q."/>
            <person name="Gargeya S."/>
            <person name="Alvarado L."/>
            <person name="Berlin A."/>
            <person name="Chapman S.B."/>
            <person name="Chen Z."/>
            <person name="Freedman E."/>
            <person name="Gellesch M."/>
            <person name="Goldberg J."/>
            <person name="Griggs A."/>
            <person name="Gujja S."/>
            <person name="Heilman E."/>
            <person name="Heiman D."/>
            <person name="Howarth C."/>
            <person name="Mehta T."/>
            <person name="Neiman D."/>
            <person name="Pearson M."/>
            <person name="Roberts A."/>
            <person name="Saif S."/>
            <person name="Shea T."/>
            <person name="Shenoy N."/>
            <person name="Sisk P."/>
            <person name="Stolte C."/>
            <person name="Sykes S."/>
            <person name="White J."/>
            <person name="Yandava C."/>
            <person name="Haas B."/>
            <person name="Nusbaum C."/>
            <person name="Birren B."/>
        </authorList>
    </citation>
    <scope>NUCLEOTIDE SEQUENCE [LARGE SCALE GENOMIC DNA]</scope>
    <source>
        <strain evidence="5">ATCC 50818</strain>
    </source>
</reference>
<dbReference type="InterPro" id="IPR001849">
    <property type="entry name" value="PH_domain"/>
</dbReference>
<keyword evidence="6" id="KW-1185">Reference proteome</keyword>
<dbReference type="CDD" id="cd00821">
    <property type="entry name" value="PH"/>
    <property type="match status" value="1"/>
</dbReference>
<dbReference type="CDD" id="cd23767">
    <property type="entry name" value="IQCD"/>
    <property type="match status" value="1"/>
</dbReference>
<dbReference type="SUPFAM" id="SSF103657">
    <property type="entry name" value="BAR/IMD domain-like"/>
    <property type="match status" value="1"/>
</dbReference>
<sequence>MASKQASTPTTSSSSTSSSSSSSKGKTGSGTSSSNAKSSGSKQQSGTSRQPQHSAAGARRGQQAVKHTPAFWELDGYRLAAKRFDSLAFLLEQLQRMMRDRAALAKKHATELNKFSAKWRAKMQQANMFSNGQFFNAVVASCEEPEVLAHAQLLLADKIINGPMQQAHAEQMRHYQRSFGRLKATTAALQEFRGCESTYSKAVKLSAKHKKAYHSKQEAVLKLEEQKAQAGIIDSDTINDERRKLEVKLETAKKEAIKTAQKYKEALQAAAKQFNTYAQSMRTVYNAQDATVHTRLQDLLAIFHNYVKTVDFEQTTYKQDQRDLLRKFTSVDLKADLSSYRSDMGVDQAPPQITFQEAPTMKSAGVINSEVMSRLQDFQKQEKKPAAWFVKSGDTGISFSHKRYFVLDGHDLVYFSSANLGVPGNKKGLINLDTARQMYVVDNSTLVIETPGRLWKLHSKRPQLLVRWRDMLCERVGLPKGQTQPSTSPGMRAGVAAAAVGATGAAAATNAKNSSSGGGGSQSNAAQATPAATTAASTLASSSTAAPSAMSSTQPSSSLAATQPSPATASSTLPSSAATTAAVVAGTSAATAYTAGTDSVPSTRSESPTPETTTQDREIQAATKIQAQYRGYRTRKHLKKRDEAARVIQRNWRRTRTSTRA</sequence>
<dbReference type="SMART" id="SM00015">
    <property type="entry name" value="IQ"/>
    <property type="match status" value="1"/>
</dbReference>
<protein>
    <recommendedName>
        <fullName evidence="4">F-BAR domain-containing protein</fullName>
    </recommendedName>
</protein>
<feature type="region of interest" description="Disordered" evidence="3">
    <location>
        <begin position="1"/>
        <end position="64"/>
    </location>
</feature>
<proteinExistence type="predicted"/>
<feature type="compositionally biased region" description="Low complexity" evidence="3">
    <location>
        <begin position="594"/>
        <end position="613"/>
    </location>
</feature>
<dbReference type="InParanoid" id="F2UNM1"/>
<dbReference type="Pfam" id="PF00612">
    <property type="entry name" value="IQ"/>
    <property type="match status" value="1"/>
</dbReference>
<dbReference type="GO" id="GO:0005886">
    <property type="term" value="C:plasma membrane"/>
    <property type="evidence" value="ECO:0007669"/>
    <property type="project" value="TreeGrafter"/>
</dbReference>
<evidence type="ECO:0000256" key="1">
    <source>
        <dbReference type="PROSITE-ProRule" id="PRU01077"/>
    </source>
</evidence>
<dbReference type="PROSITE" id="PS51741">
    <property type="entry name" value="F_BAR"/>
    <property type="match status" value="1"/>
</dbReference>
<dbReference type="InterPro" id="IPR011993">
    <property type="entry name" value="PH-like_dom_sf"/>
</dbReference>